<reference evidence="1 2" key="1">
    <citation type="submission" date="2019-05" db="EMBL/GenBank/DDBJ databases">
        <title>Burkholderia sp. DHOD12, isolated from subtropical forest soil.</title>
        <authorList>
            <person name="Gao Z.-H."/>
            <person name="Qiu L.-H."/>
        </authorList>
    </citation>
    <scope>NUCLEOTIDE SEQUENCE [LARGE SCALE GENOMIC DNA]</scope>
    <source>
        <strain evidence="1 2">DHOD12</strain>
    </source>
</reference>
<dbReference type="OrthoDB" id="8759457at2"/>
<dbReference type="EMBL" id="CP040077">
    <property type="protein sequence ID" value="QCP49917.1"/>
    <property type="molecule type" value="Genomic_DNA"/>
</dbReference>
<name>A0A4P8IPL5_9BURK</name>
<gene>
    <name evidence="1" type="ORF">FAZ95_12470</name>
</gene>
<proteinExistence type="predicted"/>
<sequence length="77" mass="8168">MGTLLINDLPESVDLDRQAMAAITGGSMVQAHQTMLAPQLFTGLRIAAGLGEFAGEFAGRSPIAEALVQRTRTTLLR</sequence>
<dbReference type="RefSeq" id="WP_137332741.1">
    <property type="nucleotide sequence ID" value="NZ_CP040077.1"/>
</dbReference>
<evidence type="ECO:0000313" key="1">
    <source>
        <dbReference type="EMBL" id="QCP49917.1"/>
    </source>
</evidence>
<protein>
    <submittedName>
        <fullName evidence="1">Uncharacterized protein</fullName>
    </submittedName>
</protein>
<dbReference type="Proteomes" id="UP000298656">
    <property type="component" value="Chromosome 1"/>
</dbReference>
<evidence type="ECO:0000313" key="2">
    <source>
        <dbReference type="Proteomes" id="UP000298656"/>
    </source>
</evidence>
<keyword evidence="2" id="KW-1185">Reference proteome</keyword>
<organism evidence="1 2">
    <name type="scientific">Trinickia violacea</name>
    <dbReference type="NCBI Taxonomy" id="2571746"/>
    <lineage>
        <taxon>Bacteria</taxon>
        <taxon>Pseudomonadati</taxon>
        <taxon>Pseudomonadota</taxon>
        <taxon>Betaproteobacteria</taxon>
        <taxon>Burkholderiales</taxon>
        <taxon>Burkholderiaceae</taxon>
        <taxon>Trinickia</taxon>
    </lineage>
</organism>
<dbReference type="AlphaFoldDB" id="A0A4P8IPL5"/>
<accession>A0A4P8IPL5</accession>
<dbReference type="KEGG" id="tvl:FAZ95_12470"/>